<organism evidence="3 4">
    <name type="scientific">Cellulomonas marina</name>
    <dbReference type="NCBI Taxonomy" id="988821"/>
    <lineage>
        <taxon>Bacteria</taxon>
        <taxon>Bacillati</taxon>
        <taxon>Actinomycetota</taxon>
        <taxon>Actinomycetes</taxon>
        <taxon>Micrococcales</taxon>
        <taxon>Cellulomonadaceae</taxon>
        <taxon>Cellulomonas</taxon>
    </lineage>
</organism>
<dbReference type="AlphaFoldDB" id="A0A1I1B2I8"/>
<feature type="domain" description="Bulb-type lectin" evidence="2">
    <location>
        <begin position="31"/>
        <end position="155"/>
    </location>
</feature>
<dbReference type="InterPro" id="IPR001480">
    <property type="entry name" value="Bulb-type_lectin_dom"/>
</dbReference>
<feature type="chain" id="PRO_5038697984" evidence="1">
    <location>
        <begin position="28"/>
        <end position="289"/>
    </location>
</feature>
<dbReference type="STRING" id="988821.SAMN05421867_1305"/>
<evidence type="ECO:0000313" key="4">
    <source>
        <dbReference type="Proteomes" id="UP000199012"/>
    </source>
</evidence>
<reference evidence="4" key="1">
    <citation type="submission" date="2016-10" db="EMBL/GenBank/DDBJ databases">
        <authorList>
            <person name="Varghese N."/>
            <person name="Submissions S."/>
        </authorList>
    </citation>
    <scope>NUCLEOTIDE SEQUENCE [LARGE SCALE GENOMIC DNA]</scope>
    <source>
        <strain evidence="4">CGMCC 4.6945</strain>
    </source>
</reference>
<dbReference type="GO" id="GO:0030246">
    <property type="term" value="F:carbohydrate binding"/>
    <property type="evidence" value="ECO:0007669"/>
    <property type="project" value="UniProtKB-KW"/>
</dbReference>
<keyword evidence="1" id="KW-0732">Signal</keyword>
<dbReference type="SUPFAM" id="SSF51110">
    <property type="entry name" value="alpha-D-mannose-specific plant lectins"/>
    <property type="match status" value="2"/>
</dbReference>
<protein>
    <submittedName>
        <fullName evidence="3">D-mannose binding lectin</fullName>
    </submittedName>
</protein>
<dbReference type="Gene3D" id="2.90.10.10">
    <property type="entry name" value="Bulb-type lectin domain"/>
    <property type="match status" value="3"/>
</dbReference>
<dbReference type="EMBL" id="FOKA01000030">
    <property type="protein sequence ID" value="SFB42743.1"/>
    <property type="molecule type" value="Genomic_DNA"/>
</dbReference>
<feature type="domain" description="Bulb-type lectin" evidence="2">
    <location>
        <begin position="166"/>
        <end position="277"/>
    </location>
</feature>
<accession>A0A1I1B2I8</accession>
<feature type="signal peptide" evidence="1">
    <location>
        <begin position="1"/>
        <end position="27"/>
    </location>
</feature>
<evidence type="ECO:0000313" key="3">
    <source>
        <dbReference type="EMBL" id="SFB42743.1"/>
    </source>
</evidence>
<dbReference type="RefSeq" id="WP_175499622.1">
    <property type="nucleotide sequence ID" value="NZ_BONM01000057.1"/>
</dbReference>
<proteinExistence type="predicted"/>
<name>A0A1I1B2I8_9CELL</name>
<sequence length="289" mass="30108">MAKMRRFLPVLVAGALAVVTCVPPAAAAASDDELIPGDTLVANQGVHQSALMPPFNERYAESHLEMQSDGNLVLYRLDRYTGMDYADWQTGTSGHPGAYLALQSDGNAVVYTADGGQALWQSGTAGQAGARLTLQPDGNLVVYAGGAARWQAGTAMFRSGLGNAVGLELAPGQDLLSDGAAEVGYEVGHSRLVMQTDGNLVAYQQGRAYWQSGTAGRPGAYLVMQSDGNAVVYASDRATVLWQSGTAGIGDSALTVRHFGSIRISNGIDRITVVPEAPGAGGRDRDCGC</sequence>
<dbReference type="Proteomes" id="UP000199012">
    <property type="component" value="Unassembled WGS sequence"/>
</dbReference>
<keyword evidence="4" id="KW-1185">Reference proteome</keyword>
<dbReference type="InterPro" id="IPR036426">
    <property type="entry name" value="Bulb-type_lectin_dom_sf"/>
</dbReference>
<gene>
    <name evidence="3" type="ORF">SAMN05421867_1305</name>
</gene>
<keyword evidence="3" id="KW-0430">Lectin</keyword>
<dbReference type="PROSITE" id="PS50927">
    <property type="entry name" value="BULB_LECTIN"/>
    <property type="match status" value="2"/>
</dbReference>
<dbReference type="SMART" id="SM00108">
    <property type="entry name" value="B_lectin"/>
    <property type="match status" value="2"/>
</dbReference>
<evidence type="ECO:0000259" key="2">
    <source>
        <dbReference type="PROSITE" id="PS50927"/>
    </source>
</evidence>
<evidence type="ECO:0000256" key="1">
    <source>
        <dbReference type="SAM" id="SignalP"/>
    </source>
</evidence>